<dbReference type="PROSITE" id="PS00622">
    <property type="entry name" value="HTH_LUXR_1"/>
    <property type="match status" value="1"/>
</dbReference>
<keyword evidence="3" id="KW-0418">Kinase</keyword>
<dbReference type="Pfam" id="PF25872">
    <property type="entry name" value="HTH_77"/>
    <property type="match status" value="1"/>
</dbReference>
<dbReference type="Proteomes" id="UP000546324">
    <property type="component" value="Unassembled WGS sequence"/>
</dbReference>
<evidence type="ECO:0000256" key="1">
    <source>
        <dbReference type="SAM" id="MobiDB-lite"/>
    </source>
</evidence>
<dbReference type="SMART" id="SM00421">
    <property type="entry name" value="HTH_LUXR"/>
    <property type="match status" value="1"/>
</dbReference>
<dbReference type="EMBL" id="JACHMQ010000001">
    <property type="protein sequence ID" value="MBB6395576.1"/>
    <property type="molecule type" value="Genomic_DNA"/>
</dbReference>
<dbReference type="Pfam" id="PF00196">
    <property type="entry name" value="GerE"/>
    <property type="match status" value="1"/>
</dbReference>
<dbReference type="GO" id="GO:0003677">
    <property type="term" value="F:DNA binding"/>
    <property type="evidence" value="ECO:0007669"/>
    <property type="project" value="InterPro"/>
</dbReference>
<dbReference type="AlphaFoldDB" id="A0A7X0FZ67"/>
<dbReference type="InterPro" id="IPR036388">
    <property type="entry name" value="WH-like_DNA-bd_sf"/>
</dbReference>
<dbReference type="PANTHER" id="PTHR47691:SF3">
    <property type="entry name" value="HTH-TYPE TRANSCRIPTIONAL REGULATOR RV0890C-RELATED"/>
    <property type="match status" value="1"/>
</dbReference>
<dbReference type="GO" id="GO:0006355">
    <property type="term" value="P:regulation of DNA-templated transcription"/>
    <property type="evidence" value="ECO:0007669"/>
    <property type="project" value="InterPro"/>
</dbReference>
<reference evidence="3 4" key="1">
    <citation type="submission" date="2020-08" db="EMBL/GenBank/DDBJ databases">
        <title>Sequencing the genomes of 1000 actinobacteria strains.</title>
        <authorList>
            <person name="Klenk H.-P."/>
        </authorList>
    </citation>
    <scope>NUCLEOTIDE SEQUENCE [LARGE SCALE GENOMIC DNA]</scope>
    <source>
        <strain evidence="3 4">DSM 43675</strain>
    </source>
</reference>
<evidence type="ECO:0000313" key="4">
    <source>
        <dbReference type="Proteomes" id="UP000546324"/>
    </source>
</evidence>
<dbReference type="Gene3D" id="1.10.10.10">
    <property type="entry name" value="Winged helix-like DNA-binding domain superfamily/Winged helix DNA-binding domain"/>
    <property type="match status" value="1"/>
</dbReference>
<accession>A0A7X0FZ67</accession>
<dbReference type="InterPro" id="IPR000792">
    <property type="entry name" value="Tscrpt_reg_LuxR_C"/>
</dbReference>
<proteinExistence type="predicted"/>
<evidence type="ECO:0000259" key="2">
    <source>
        <dbReference type="PROSITE" id="PS50043"/>
    </source>
</evidence>
<dbReference type="PRINTS" id="PR00038">
    <property type="entry name" value="HTHLUXR"/>
</dbReference>
<dbReference type="InterPro" id="IPR011990">
    <property type="entry name" value="TPR-like_helical_dom_sf"/>
</dbReference>
<dbReference type="InterPro" id="IPR027417">
    <property type="entry name" value="P-loop_NTPase"/>
</dbReference>
<dbReference type="GO" id="GO:0004674">
    <property type="term" value="F:protein serine/threonine kinase activity"/>
    <property type="evidence" value="ECO:0007669"/>
    <property type="project" value="UniProtKB-KW"/>
</dbReference>
<comment type="caution">
    <text evidence="3">The sequence shown here is derived from an EMBL/GenBank/DDBJ whole genome shotgun (WGS) entry which is preliminary data.</text>
</comment>
<dbReference type="Gene3D" id="1.25.40.10">
    <property type="entry name" value="Tetratricopeptide repeat domain"/>
    <property type="match status" value="1"/>
</dbReference>
<keyword evidence="4" id="KW-1185">Reference proteome</keyword>
<dbReference type="SUPFAM" id="SSF48452">
    <property type="entry name" value="TPR-like"/>
    <property type="match status" value="1"/>
</dbReference>
<evidence type="ECO:0000313" key="3">
    <source>
        <dbReference type="EMBL" id="MBB6395576.1"/>
    </source>
</evidence>
<keyword evidence="3" id="KW-0723">Serine/threonine-protein kinase</keyword>
<dbReference type="InterPro" id="IPR058852">
    <property type="entry name" value="HTH_77"/>
</dbReference>
<name>A0A7X0FZ67_9ACTN</name>
<feature type="region of interest" description="Disordered" evidence="1">
    <location>
        <begin position="627"/>
        <end position="646"/>
    </location>
</feature>
<dbReference type="SUPFAM" id="SSF52540">
    <property type="entry name" value="P-loop containing nucleoside triphosphate hydrolases"/>
    <property type="match status" value="1"/>
</dbReference>
<dbReference type="InterPro" id="IPR016032">
    <property type="entry name" value="Sig_transdc_resp-reg_C-effctor"/>
</dbReference>
<dbReference type="PROSITE" id="PS50043">
    <property type="entry name" value="HTH_LUXR_2"/>
    <property type="match status" value="1"/>
</dbReference>
<dbReference type="RefSeq" id="WP_338072116.1">
    <property type="nucleotide sequence ID" value="NZ_JACHMQ010000001.1"/>
</dbReference>
<gene>
    <name evidence="3" type="ORF">BKA00_002490</name>
</gene>
<sequence>MVELANLDESELLTTTLMEVLKIRDWSGRPPLEVLIENLHGKHMLIVLDNCEHLHNACAFLAENLLRSASGLRILATSQQVLGIAGEQTLPVPPLPLDQRTSPGNPTTARATEAAELFADRARAVLPGFTLTEANREAVESICRRLDGLPLAIEMAAARLRGLSVEEVLERLDDRFRLLTRGSRAELPRHQTLQALMDWSHQLCDPQERSVWAGISVFSGGCDLEAVEEVCSGEGVERADVVDVVAALVEKSIVSREEQAGRVRYRLLETLRQYGRERLAESGREAELRRRHRDYYRKLATKANASLFGPDQVAWLGKLQVEHSNLRAALEHYLSDRSGGRAALGMVADLLYHWITSYYLTEGRHWTDRALGRAPAADEPRARALWCAGWLAIIQGDLDTAAAMLEESKAIGERFGLEHVLGYVAVFSGMVAMGRQDVKTAILLYQEGIDRHTLTGDPVGHVLALVRLSLAYSYLGRTAAAVSLGEEGLAICDAHGETWHRSYTMMALGVERWLEGDTARATALEQDSLRANRSLEDPFGMGLNLEVLAWVDATEGRHARAASFLGIAQALWKALGAPLSGYGHLVRYHDACEEEVRLALGSSRFLKELRRGLEMPLEEGVAYALGESSATGTESSAPGTSSPLTPRETQIAGLVAEGGSNKEIATWLVISTRTVEGHIEHIMDKLGFTSRVQIASWVWRHGRGDEAGPAR</sequence>
<dbReference type="PANTHER" id="PTHR47691">
    <property type="entry name" value="REGULATOR-RELATED"/>
    <property type="match status" value="1"/>
</dbReference>
<dbReference type="SUPFAM" id="SSF46894">
    <property type="entry name" value="C-terminal effector domain of the bipartite response regulators"/>
    <property type="match status" value="1"/>
</dbReference>
<keyword evidence="3" id="KW-0808">Transferase</keyword>
<protein>
    <submittedName>
        <fullName evidence="3">Non-specific serine/threonine protein kinase</fullName>
        <ecNumber evidence="3">2.7.11.1</ecNumber>
    </submittedName>
</protein>
<feature type="domain" description="HTH luxR-type" evidence="2">
    <location>
        <begin position="637"/>
        <end position="702"/>
    </location>
</feature>
<organism evidence="3 4">
    <name type="scientific">Actinomadura coerulea</name>
    <dbReference type="NCBI Taxonomy" id="46159"/>
    <lineage>
        <taxon>Bacteria</taxon>
        <taxon>Bacillati</taxon>
        <taxon>Actinomycetota</taxon>
        <taxon>Actinomycetes</taxon>
        <taxon>Streptosporangiales</taxon>
        <taxon>Thermomonosporaceae</taxon>
        <taxon>Actinomadura</taxon>
    </lineage>
</organism>
<dbReference type="CDD" id="cd06170">
    <property type="entry name" value="LuxR_C_like"/>
    <property type="match status" value="1"/>
</dbReference>
<feature type="compositionally biased region" description="Polar residues" evidence="1">
    <location>
        <begin position="628"/>
        <end position="646"/>
    </location>
</feature>
<dbReference type="EC" id="2.7.11.1" evidence="3"/>